<sequence length="321" mass="36802">MVSYGLGILWTCVRAYRPMTCWFLDFVGGLEKDSVWLQSALAEKPPNIYSVESVGGAMENIEEVLRKFKLSEEENEGVRLDEEVVAKGFLECKQSLIGKMWGEKLANIGGIKSFANNMWSQVKHPKVVEIGRNLFQFIFDKDKDVEMVLSSSPWIYDGQPLILLRWEAGLEENEKALSRTFIWVQIWNLPLHWVTKEVGRKIGSMFSSVEEMIILQNGGKKGKHMKILVEMDLSIPLPRGTMVNSNSGKKWIEFKYEKCPDFCFGCGLIGHSEKNCNKKGMNMEGEPPFGNWLRANYLRSPTRRNRSGDEFRNRDDVRSQS</sequence>
<dbReference type="InterPro" id="IPR025558">
    <property type="entry name" value="DUF4283"/>
</dbReference>
<keyword evidence="1" id="KW-0862">Zinc</keyword>
<dbReference type="Proteomes" id="UP001652660">
    <property type="component" value="Chromosome 2c"/>
</dbReference>
<gene>
    <name evidence="4" type="primary">LOC140023475</name>
</gene>
<evidence type="ECO:0000256" key="1">
    <source>
        <dbReference type="PROSITE-ProRule" id="PRU00047"/>
    </source>
</evidence>
<dbReference type="GeneID" id="140023475"/>
<dbReference type="Pfam" id="PF14111">
    <property type="entry name" value="DUF4283"/>
    <property type="match status" value="1"/>
</dbReference>
<keyword evidence="1" id="KW-0863">Zinc-finger</keyword>
<dbReference type="RefSeq" id="XP_071929195.1">
    <property type="nucleotide sequence ID" value="XM_072073094.1"/>
</dbReference>
<organism evidence="3 4">
    <name type="scientific">Coffea arabica</name>
    <name type="common">Arabian coffee</name>
    <dbReference type="NCBI Taxonomy" id="13443"/>
    <lineage>
        <taxon>Eukaryota</taxon>
        <taxon>Viridiplantae</taxon>
        <taxon>Streptophyta</taxon>
        <taxon>Embryophyta</taxon>
        <taxon>Tracheophyta</taxon>
        <taxon>Spermatophyta</taxon>
        <taxon>Magnoliopsida</taxon>
        <taxon>eudicotyledons</taxon>
        <taxon>Gunneridae</taxon>
        <taxon>Pentapetalae</taxon>
        <taxon>asterids</taxon>
        <taxon>lamiids</taxon>
        <taxon>Gentianales</taxon>
        <taxon>Rubiaceae</taxon>
        <taxon>Ixoroideae</taxon>
        <taxon>Gardenieae complex</taxon>
        <taxon>Bertiereae - Coffeeae clade</taxon>
        <taxon>Coffeeae</taxon>
        <taxon>Coffea</taxon>
    </lineage>
</organism>
<accession>A0ABM4WBP3</accession>
<dbReference type="Pfam" id="PF14392">
    <property type="entry name" value="zf-CCHC_4"/>
    <property type="match status" value="1"/>
</dbReference>
<evidence type="ECO:0000313" key="4">
    <source>
        <dbReference type="RefSeq" id="XP_071929195.1"/>
    </source>
</evidence>
<dbReference type="InterPro" id="IPR025836">
    <property type="entry name" value="Zn_knuckle_CX2CX4HX4C"/>
</dbReference>
<protein>
    <recommendedName>
        <fullName evidence="2">CCHC-type domain-containing protein</fullName>
    </recommendedName>
</protein>
<dbReference type="PROSITE" id="PS50158">
    <property type="entry name" value="ZF_CCHC"/>
    <property type="match status" value="1"/>
</dbReference>
<keyword evidence="3" id="KW-1185">Reference proteome</keyword>
<keyword evidence="1" id="KW-0479">Metal-binding</keyword>
<dbReference type="PANTHER" id="PTHR31286">
    <property type="entry name" value="GLYCINE-RICH CELL WALL STRUCTURAL PROTEIN 1.8-LIKE"/>
    <property type="match status" value="1"/>
</dbReference>
<dbReference type="InterPro" id="IPR001878">
    <property type="entry name" value="Znf_CCHC"/>
</dbReference>
<evidence type="ECO:0000313" key="3">
    <source>
        <dbReference type="Proteomes" id="UP001652660"/>
    </source>
</evidence>
<dbReference type="InterPro" id="IPR040256">
    <property type="entry name" value="At4g02000-like"/>
</dbReference>
<evidence type="ECO:0000259" key="2">
    <source>
        <dbReference type="PROSITE" id="PS50158"/>
    </source>
</evidence>
<proteinExistence type="predicted"/>
<reference evidence="4" key="1">
    <citation type="submission" date="2025-08" db="UniProtKB">
        <authorList>
            <consortium name="RefSeq"/>
        </authorList>
    </citation>
    <scope>IDENTIFICATION</scope>
    <source>
        <tissue evidence="4">Leaves</tissue>
    </source>
</reference>
<feature type="domain" description="CCHC-type" evidence="2">
    <location>
        <begin position="263"/>
        <end position="276"/>
    </location>
</feature>
<dbReference type="PANTHER" id="PTHR31286:SF178">
    <property type="entry name" value="DUF4283 DOMAIN-CONTAINING PROTEIN"/>
    <property type="match status" value="1"/>
</dbReference>
<name>A0ABM4WBP3_COFAR</name>